<dbReference type="PROSITE" id="PS51834">
    <property type="entry name" value="DENN_FLCN_SMCR8"/>
    <property type="match status" value="1"/>
</dbReference>
<keyword evidence="9" id="KW-1185">Reference proteome</keyword>
<dbReference type="GO" id="GO:0005096">
    <property type="term" value="F:GTPase activator activity"/>
    <property type="evidence" value="ECO:0007669"/>
    <property type="project" value="InterPro"/>
</dbReference>
<reference evidence="8" key="1">
    <citation type="submission" date="2020-12" db="EMBL/GenBank/DDBJ databases">
        <title>Metabolic potential, ecology and presence of endohyphal bacteria is reflected in genomic diversity of Mucoromycotina.</title>
        <authorList>
            <person name="Muszewska A."/>
            <person name="Okrasinska A."/>
            <person name="Steczkiewicz K."/>
            <person name="Drgas O."/>
            <person name="Orlowska M."/>
            <person name="Perlinska-Lenart U."/>
            <person name="Aleksandrzak-Piekarczyk T."/>
            <person name="Szatraj K."/>
            <person name="Zielenkiewicz U."/>
            <person name="Pilsyk S."/>
            <person name="Malc E."/>
            <person name="Mieczkowski P."/>
            <person name="Kruszewska J.S."/>
            <person name="Biernat P."/>
            <person name="Pawlowska J."/>
        </authorList>
    </citation>
    <scope>NUCLEOTIDE SEQUENCE</scope>
    <source>
        <strain evidence="8">WA0000051536</strain>
    </source>
</reference>
<proteinExistence type="predicted"/>
<dbReference type="GO" id="GO:0012505">
    <property type="term" value="C:endomembrane system"/>
    <property type="evidence" value="ECO:0007669"/>
    <property type="project" value="UniProtKB-SubCell"/>
</dbReference>
<evidence type="ECO:0000256" key="3">
    <source>
        <dbReference type="ARBA" id="ARBA00022989"/>
    </source>
</evidence>
<keyword evidence="4 6" id="KW-0472">Membrane</keyword>
<dbReference type="PANTHER" id="PTHR31441">
    <property type="entry name" value="FOLLICULIN FAMILY MEMBER"/>
    <property type="match status" value="1"/>
</dbReference>
<keyword evidence="3 6" id="KW-1133">Transmembrane helix</keyword>
<dbReference type="OrthoDB" id="5599713at2759"/>
<feature type="region of interest" description="Disordered" evidence="5">
    <location>
        <begin position="224"/>
        <end position="262"/>
    </location>
</feature>
<evidence type="ECO:0000256" key="6">
    <source>
        <dbReference type="SAM" id="Phobius"/>
    </source>
</evidence>
<comment type="caution">
    <text evidence="8">The sequence shown here is derived from an EMBL/GenBank/DDBJ whole genome shotgun (WGS) entry which is preliminary data.</text>
</comment>
<evidence type="ECO:0000313" key="9">
    <source>
        <dbReference type="Proteomes" id="UP000612746"/>
    </source>
</evidence>
<evidence type="ECO:0000256" key="4">
    <source>
        <dbReference type="ARBA" id="ARBA00023136"/>
    </source>
</evidence>
<dbReference type="EMBL" id="JAEPRA010000002">
    <property type="protein sequence ID" value="KAG2188600.1"/>
    <property type="molecule type" value="Genomic_DNA"/>
</dbReference>
<dbReference type="InterPro" id="IPR037520">
    <property type="entry name" value="Folliculin/SMCR8_longin"/>
</dbReference>
<keyword evidence="2 6" id="KW-0812">Transmembrane</keyword>
<feature type="transmembrane region" description="Helical" evidence="6">
    <location>
        <begin position="44"/>
        <end position="63"/>
    </location>
</feature>
<evidence type="ECO:0000259" key="7">
    <source>
        <dbReference type="PROSITE" id="PS51834"/>
    </source>
</evidence>
<dbReference type="Proteomes" id="UP000612746">
    <property type="component" value="Unassembled WGS sequence"/>
</dbReference>
<feature type="compositionally biased region" description="Low complexity" evidence="5">
    <location>
        <begin position="248"/>
        <end position="262"/>
    </location>
</feature>
<accession>A0A8H7UMG1</accession>
<evidence type="ECO:0000256" key="2">
    <source>
        <dbReference type="ARBA" id="ARBA00022692"/>
    </source>
</evidence>
<dbReference type="InterPro" id="IPR003807">
    <property type="entry name" value="DUF202"/>
</dbReference>
<sequence>MSERGEPAQPKLKHSSLMAILDNAFVVPNEGSMARDQCANERTYLSWLKLSCTIIVLGFTIIINLRLPNGDTQPSIDSRYTRPIGITFVAIGMLSFILGLIKYFRNVRLLILHRTLVQAGWFSFLLMATVSLFACTIMLIVVSSDTVVVTPSCYFKMKAKFVLVLESCQLPSIPLSIACHSMNALLSVLHFCEVHGPSVLFCTQTIHRSKAAVLDLEALSLNPQLSSSPVSSTPSVPVEKDSTARNNSQQSPTFSSLSSSASNCSQSSCPACTAQMPTINDVEAPYKLEASGMITKDDEDDTVFYLGCRAPQQQHLYAAVRNACVRSLTVEFCPGREGPILFGDDENGYVMSYIFKLRDSQARGKTRHYAFAMLMTDRVFLVSCWPFLVKVFRSTALNLQEKAEAVYQREREFRERHPPSSSAGSNRRSSFAPTSPGENFFCHVLLLSVVANFRLEQFLRRRAHTPMRSLADLLGIDDIYAQIHRQFSYILKSSARRRLEKVTKGRRAGPLYIQMVSGEKCYTS</sequence>
<feature type="compositionally biased region" description="Low complexity" evidence="5">
    <location>
        <begin position="226"/>
        <end position="237"/>
    </location>
</feature>
<feature type="region of interest" description="Disordered" evidence="5">
    <location>
        <begin position="410"/>
        <end position="431"/>
    </location>
</feature>
<feature type="domain" description="UDENN FLCN/SMCR8-type" evidence="7">
    <location>
        <begin position="277"/>
        <end position="524"/>
    </location>
</feature>
<evidence type="ECO:0000256" key="5">
    <source>
        <dbReference type="SAM" id="MobiDB-lite"/>
    </source>
</evidence>
<feature type="transmembrane region" description="Helical" evidence="6">
    <location>
        <begin position="116"/>
        <end position="142"/>
    </location>
</feature>
<name>A0A8H7UMG1_9FUNG</name>
<feature type="transmembrane region" description="Helical" evidence="6">
    <location>
        <begin position="83"/>
        <end position="104"/>
    </location>
</feature>
<feature type="compositionally biased region" description="Low complexity" evidence="5">
    <location>
        <begin position="420"/>
        <end position="430"/>
    </location>
</feature>
<dbReference type="Pfam" id="PF02656">
    <property type="entry name" value="DUF202"/>
    <property type="match status" value="1"/>
</dbReference>
<organism evidence="8 9">
    <name type="scientific">Umbelopsis vinacea</name>
    <dbReference type="NCBI Taxonomy" id="44442"/>
    <lineage>
        <taxon>Eukaryota</taxon>
        <taxon>Fungi</taxon>
        <taxon>Fungi incertae sedis</taxon>
        <taxon>Mucoromycota</taxon>
        <taxon>Mucoromycotina</taxon>
        <taxon>Umbelopsidomycetes</taxon>
        <taxon>Umbelopsidales</taxon>
        <taxon>Umbelopsidaceae</taxon>
        <taxon>Umbelopsis</taxon>
    </lineage>
</organism>
<dbReference type="AlphaFoldDB" id="A0A8H7UMG1"/>
<evidence type="ECO:0000313" key="8">
    <source>
        <dbReference type="EMBL" id="KAG2188600.1"/>
    </source>
</evidence>
<dbReference type="InterPro" id="IPR021713">
    <property type="entry name" value="Folliculin"/>
</dbReference>
<dbReference type="GO" id="GO:0005829">
    <property type="term" value="C:cytosol"/>
    <property type="evidence" value="ECO:0007669"/>
    <property type="project" value="TreeGrafter"/>
</dbReference>
<dbReference type="PANTHER" id="PTHR31441:SF2">
    <property type="entry name" value="FOLLICULIN"/>
    <property type="match status" value="1"/>
</dbReference>
<dbReference type="Pfam" id="PF11704">
    <property type="entry name" value="Folliculin"/>
    <property type="match status" value="1"/>
</dbReference>
<gene>
    <name evidence="8" type="ORF">INT44_001355</name>
</gene>
<protein>
    <recommendedName>
        <fullName evidence="7">UDENN FLCN/SMCR8-type domain-containing protein</fullName>
    </recommendedName>
</protein>
<comment type="subcellular location">
    <subcellularLocation>
        <location evidence="1">Endomembrane system</location>
        <topology evidence="1">Multi-pass membrane protein</topology>
    </subcellularLocation>
</comment>
<dbReference type="GO" id="GO:1904263">
    <property type="term" value="P:positive regulation of TORC1 signaling"/>
    <property type="evidence" value="ECO:0007669"/>
    <property type="project" value="TreeGrafter"/>
</dbReference>
<evidence type="ECO:0000256" key="1">
    <source>
        <dbReference type="ARBA" id="ARBA00004127"/>
    </source>
</evidence>
<dbReference type="InterPro" id="IPR037521">
    <property type="entry name" value="FLCN/SMCR8_DENN"/>
</dbReference>